<keyword evidence="9" id="KW-1185">Reference proteome</keyword>
<comment type="caution">
    <text evidence="8">The sequence shown here is derived from an EMBL/GenBank/DDBJ whole genome shotgun (WGS) entry which is preliminary data.</text>
</comment>
<sequence length="187" mass="20752">MVNDTTKTYWHLFLAFFRVGILGFGGGPTVVPLIQHEVVKKNCWLNDDDFSQILAIGNALPGPIITKLAGYIGYRVKGIVGCVIAIIASVVPTVILLIVILEILVKYRDNVYIAGMIGAIFPVVAVMMAVMAYEFLQKSWQDLKTLKFIIILAIVTVALWLKVSPPVIIIATIIFIFVPLIWRRPKS</sequence>
<feature type="transmembrane region" description="Helical" evidence="7">
    <location>
        <begin position="12"/>
        <end position="34"/>
    </location>
</feature>
<accession>A0A917LF08</accession>
<evidence type="ECO:0000256" key="4">
    <source>
        <dbReference type="ARBA" id="ARBA00022692"/>
    </source>
</evidence>
<comment type="similarity">
    <text evidence="2">Belongs to the chromate ion transporter (CHR) (TC 2.A.51) family.</text>
</comment>
<feature type="transmembrane region" description="Helical" evidence="7">
    <location>
        <begin position="167"/>
        <end position="182"/>
    </location>
</feature>
<organism evidence="8 9">
    <name type="scientific">Lysinibacillus alkalisoli</name>
    <dbReference type="NCBI Taxonomy" id="1911548"/>
    <lineage>
        <taxon>Bacteria</taxon>
        <taxon>Bacillati</taxon>
        <taxon>Bacillota</taxon>
        <taxon>Bacilli</taxon>
        <taxon>Bacillales</taxon>
        <taxon>Bacillaceae</taxon>
        <taxon>Lysinibacillus</taxon>
    </lineage>
</organism>
<dbReference type="AlphaFoldDB" id="A0A917LF08"/>
<dbReference type="Pfam" id="PF02417">
    <property type="entry name" value="Chromate_transp"/>
    <property type="match status" value="1"/>
</dbReference>
<dbReference type="InterPro" id="IPR052518">
    <property type="entry name" value="CHR_Transporter"/>
</dbReference>
<dbReference type="GO" id="GO:0005886">
    <property type="term" value="C:plasma membrane"/>
    <property type="evidence" value="ECO:0007669"/>
    <property type="project" value="UniProtKB-SubCell"/>
</dbReference>
<dbReference type="Proteomes" id="UP000616608">
    <property type="component" value="Unassembled WGS sequence"/>
</dbReference>
<evidence type="ECO:0000313" key="9">
    <source>
        <dbReference type="Proteomes" id="UP000616608"/>
    </source>
</evidence>
<keyword evidence="6 7" id="KW-0472">Membrane</keyword>
<evidence type="ECO:0000256" key="2">
    <source>
        <dbReference type="ARBA" id="ARBA00005262"/>
    </source>
</evidence>
<evidence type="ECO:0000313" key="8">
    <source>
        <dbReference type="EMBL" id="GGG17221.1"/>
    </source>
</evidence>
<keyword evidence="3" id="KW-1003">Cell membrane</keyword>
<evidence type="ECO:0000256" key="3">
    <source>
        <dbReference type="ARBA" id="ARBA00022475"/>
    </source>
</evidence>
<dbReference type="GO" id="GO:0015109">
    <property type="term" value="F:chromate transmembrane transporter activity"/>
    <property type="evidence" value="ECO:0007669"/>
    <property type="project" value="InterPro"/>
</dbReference>
<reference evidence="8" key="2">
    <citation type="submission" date="2020-09" db="EMBL/GenBank/DDBJ databases">
        <authorList>
            <person name="Sun Q."/>
            <person name="Zhou Y."/>
        </authorList>
    </citation>
    <scope>NUCLEOTIDE SEQUENCE</scope>
    <source>
        <strain evidence="8">CGMCC 1.15760</strain>
    </source>
</reference>
<feature type="transmembrane region" description="Helical" evidence="7">
    <location>
        <begin position="79"/>
        <end position="105"/>
    </location>
</feature>
<reference evidence="8" key="1">
    <citation type="journal article" date="2014" name="Int. J. Syst. Evol. Microbiol.">
        <title>Complete genome sequence of Corynebacterium casei LMG S-19264T (=DSM 44701T), isolated from a smear-ripened cheese.</title>
        <authorList>
            <consortium name="US DOE Joint Genome Institute (JGI-PGF)"/>
            <person name="Walter F."/>
            <person name="Albersmeier A."/>
            <person name="Kalinowski J."/>
            <person name="Ruckert C."/>
        </authorList>
    </citation>
    <scope>NUCLEOTIDE SEQUENCE</scope>
    <source>
        <strain evidence="8">CGMCC 1.15760</strain>
    </source>
</reference>
<keyword evidence="4 7" id="KW-0812">Transmembrane</keyword>
<evidence type="ECO:0000256" key="1">
    <source>
        <dbReference type="ARBA" id="ARBA00004651"/>
    </source>
</evidence>
<dbReference type="EMBL" id="BMJT01000003">
    <property type="protein sequence ID" value="GGG17221.1"/>
    <property type="molecule type" value="Genomic_DNA"/>
</dbReference>
<feature type="transmembrane region" description="Helical" evidence="7">
    <location>
        <begin position="111"/>
        <end position="133"/>
    </location>
</feature>
<evidence type="ECO:0000256" key="6">
    <source>
        <dbReference type="ARBA" id="ARBA00023136"/>
    </source>
</evidence>
<keyword evidence="5 7" id="KW-1133">Transmembrane helix</keyword>
<dbReference type="InterPro" id="IPR003370">
    <property type="entry name" value="Chromate_transpt"/>
</dbReference>
<name>A0A917LF08_9BACI</name>
<comment type="subcellular location">
    <subcellularLocation>
        <location evidence="1">Cell membrane</location>
        <topology evidence="1">Multi-pass membrane protein</topology>
    </subcellularLocation>
</comment>
<dbReference type="PANTHER" id="PTHR43663">
    <property type="entry name" value="CHROMATE TRANSPORT PROTEIN-RELATED"/>
    <property type="match status" value="1"/>
</dbReference>
<gene>
    <name evidence="8" type="primary">ywrB</name>
    <name evidence="8" type="ORF">GCM10007425_09520</name>
</gene>
<evidence type="ECO:0000256" key="7">
    <source>
        <dbReference type="SAM" id="Phobius"/>
    </source>
</evidence>
<dbReference type="PANTHER" id="PTHR43663:SF1">
    <property type="entry name" value="CHROMATE TRANSPORTER"/>
    <property type="match status" value="1"/>
</dbReference>
<proteinExistence type="inferred from homology"/>
<feature type="transmembrane region" description="Helical" evidence="7">
    <location>
        <begin position="145"/>
        <end position="161"/>
    </location>
</feature>
<evidence type="ECO:0000256" key="5">
    <source>
        <dbReference type="ARBA" id="ARBA00022989"/>
    </source>
</evidence>
<protein>
    <submittedName>
        <fullName evidence="8">Transporter YwrB</fullName>
    </submittedName>
</protein>